<feature type="domain" description="ATP-grasp" evidence="20">
    <location>
        <begin position="133"/>
        <end position="328"/>
    </location>
</feature>
<dbReference type="InterPro" id="IPR036897">
    <property type="entry name" value="CarbamoylP_synth_lsu_oligo_sf"/>
</dbReference>
<feature type="binding site" evidence="19">
    <location>
        <position position="782"/>
    </location>
    <ligand>
        <name>ATP</name>
        <dbReference type="ChEBI" id="CHEBI:30616"/>
        <label>2</label>
    </ligand>
</feature>
<dbReference type="InterPro" id="IPR033937">
    <property type="entry name" value="MGS_CPS_CarB"/>
</dbReference>
<evidence type="ECO:0000256" key="19">
    <source>
        <dbReference type="HAMAP-Rule" id="MF_01210"/>
    </source>
</evidence>
<dbReference type="GO" id="GO:0004087">
    <property type="term" value="F:carbamoyl-phosphate synthase (ammonia) activity"/>
    <property type="evidence" value="ECO:0007669"/>
    <property type="project" value="UniProtKB-EC"/>
</dbReference>
<comment type="pathway">
    <text evidence="3 19">Amino-acid biosynthesis; L-arginine biosynthesis; carbamoyl phosphate from bicarbonate: step 1/1.</text>
</comment>
<geneLocation type="plasmid" evidence="23 24">
    <name>lbp1</name>
</geneLocation>
<sequence length="1106" mass="122825">MPRREDIRSVLILGSGPIVIGQACEFDYSGTQAAKALKEKGIRVILLNSNPATIMTDPDLADATYVEPMTVPVVQKILEKEKPDAILPTVGGQTALNLALACNGAGLLEKYNVELIGAKVDAIKKAEDRELFKKAMEKIGVRVPASGLANNLTDAAEIKKKLGLPLIVRPAFTLGGTGGGIAYTEETFEEVVSKGLKASPISQVLLEESVLGWKEFELEVMRDLADNVVIICSIENIDPMGVHTGDSITVAPQQTLSDKECQNLRDMSIAIIREIGVETGGSNIQFAVNPANGDVIVIEMNPRVSRSSALASKATGFPIAKIAALLSIGYTLDEIKNDITRVTPASFEPSIDYVVTKVPRFAFEKFPGTDDTLGVQMKAVGEAMAIGRTFKESFQKALRSLEIDRYGFGSDGYFQELLYTRSLNSDQRKEWIDSFLKRPNDKRIFYVKLAFDEGYTVEQIHDLCKMDRWFLWQMEDLLKLEREYSEKGDSVLAKMKRAGFSNRQLSFLKNKKRILDLLDSDLRVDLKKTEIQNILKKSEEEIETELGSEKILPVYKRIDTCAGEFEAYTPYFYSSYDEEDESDVTSTKSVMILGGGPNRIGQGIEFDYCCCQASYALQDLGVESIMVNSNPETVSTDYDTSDRLYFEPLTLEDVYRIYQNEKPEGVIIQFGGQTPLKLAKDLERKGVKILGTSPDSIDRAEDRKRFVEVLEKLKLRSPESGIATSMEEAREIAQNVKYPILVRPSYVLGGRAMLIINEEKELDRYMEKAEEISKDRPLLIDSFLEDAVEVDVDALCDGKEVFVTGIMEHIEEAGIHSGDSACILPPQTLSKNMMDEIRKATVDLALELQVKGLINIQYAVKNEILYVIEVNPRASRTVPFVSKALGHPIVKYATRVMMGEPLKSLPLPKEMAFSQVSVKEVVLPFNKFPGVDTILGPEMRSTGEVMGIASTVGEAFLKSQYMAGDELPSQGTVFVSINDKTKSELLSYIKDLSDLGFNLIATSGTHKFLSDNGILSSKINKVYDGIFPTALDYIRENKIHLIINTPLSRVTRDDSFTIRQAAIRFKVPCLTTSNAAKALIKGMVEMKNKGFTVHSLQEIHTMPKVL</sequence>
<accession>A0A0E3AZ26</accession>
<dbReference type="PRINTS" id="PR00098">
    <property type="entry name" value="CPSASE"/>
</dbReference>
<feature type="binding site" evidence="19">
    <location>
        <position position="871"/>
    </location>
    <ligand>
        <name>Mn(2+)</name>
        <dbReference type="ChEBI" id="CHEBI:29035"/>
        <label>4</label>
    </ligand>
</feature>
<dbReference type="Pfam" id="PF02786">
    <property type="entry name" value="CPSase_L_D2"/>
    <property type="match status" value="2"/>
</dbReference>
<dbReference type="GO" id="GO:0046872">
    <property type="term" value="F:metal ion binding"/>
    <property type="evidence" value="ECO:0007669"/>
    <property type="project" value="UniProtKB-KW"/>
</dbReference>
<dbReference type="Pfam" id="PF02787">
    <property type="entry name" value="CPSase_L_D3"/>
    <property type="match status" value="1"/>
</dbReference>
<feature type="binding site" evidence="19">
    <location>
        <position position="299"/>
    </location>
    <ligand>
        <name>Mn(2+)</name>
        <dbReference type="ChEBI" id="CHEBI:29035"/>
        <label>1</label>
    </ligand>
</feature>
<comment type="catalytic activity">
    <reaction evidence="16 19">
        <text>hydrogencarbonate + L-glutamine + 2 ATP + H2O = carbamoyl phosphate + L-glutamate + 2 ADP + phosphate + 2 H(+)</text>
        <dbReference type="Rhea" id="RHEA:18633"/>
        <dbReference type="ChEBI" id="CHEBI:15377"/>
        <dbReference type="ChEBI" id="CHEBI:15378"/>
        <dbReference type="ChEBI" id="CHEBI:17544"/>
        <dbReference type="ChEBI" id="CHEBI:29985"/>
        <dbReference type="ChEBI" id="CHEBI:30616"/>
        <dbReference type="ChEBI" id="CHEBI:43474"/>
        <dbReference type="ChEBI" id="CHEBI:58228"/>
        <dbReference type="ChEBI" id="CHEBI:58359"/>
        <dbReference type="ChEBI" id="CHEBI:456216"/>
        <dbReference type="EC" id="6.3.5.5"/>
    </reaction>
</comment>
<evidence type="ECO:0000259" key="20">
    <source>
        <dbReference type="PROSITE" id="PS50975"/>
    </source>
</evidence>
<feature type="binding site" evidence="19">
    <location>
        <position position="869"/>
    </location>
    <ligand>
        <name>Mn(2+)</name>
        <dbReference type="ChEBI" id="CHEBI:29035"/>
        <label>3</label>
    </ligand>
</feature>
<feature type="binding site" evidence="19">
    <location>
        <position position="243"/>
    </location>
    <ligand>
        <name>ATP</name>
        <dbReference type="ChEBI" id="CHEBI:30616"/>
        <label>1</label>
    </ligand>
</feature>
<dbReference type="SUPFAM" id="SSF48108">
    <property type="entry name" value="Carbamoyl phosphate synthetase, large subunit connection domain"/>
    <property type="match status" value="1"/>
</dbReference>
<comment type="domain">
    <text evidence="19">The large subunit is composed of 2 ATP-grasp domains that are involved in binding the 2 ATP molecules needed for carbamoyl phosphate synthesis. The N-terminal ATP-grasp domain (referred to as the carboxyphosphate synthetic component) catalyzes the ATP-dependent phosphorylation of hydrogencarbonate to carboxyphosphate and the subsequent nucleophilic attack by ammonia to form a carbamate intermediate. The C-terminal ATP-grasp domain (referred to as the carbamoyl phosphate synthetic component) then catalyzes the phosphorylation of carbamate with the second ATP to form the end product carbamoyl phosphate. The reactive and unstable enzyme intermediates are sequentially channeled from one active site to the next through the interior of the protein over a distance of at least 96 A.</text>
</comment>
<feature type="binding site" evidence="19">
    <location>
        <position position="814"/>
    </location>
    <ligand>
        <name>ATP</name>
        <dbReference type="ChEBI" id="CHEBI:30616"/>
        <label>2</label>
    </ligand>
</feature>
<dbReference type="FunFam" id="3.40.50.20:FF:000001">
    <property type="entry name" value="Carbamoyl-phosphate synthase large chain"/>
    <property type="match status" value="1"/>
</dbReference>
<feature type="binding site" evidence="19">
    <location>
        <position position="285"/>
    </location>
    <ligand>
        <name>Mg(2+)</name>
        <dbReference type="ChEBI" id="CHEBI:18420"/>
        <label>1</label>
    </ligand>
</feature>
<keyword evidence="7 19" id="KW-0028">Amino-acid biosynthesis</keyword>
<dbReference type="Gene3D" id="3.30.470.20">
    <property type="entry name" value="ATP-grasp fold, B domain"/>
    <property type="match status" value="2"/>
</dbReference>
<dbReference type="EMBL" id="CP012029">
    <property type="protein sequence ID" value="ALO27224.1"/>
    <property type="molecule type" value="Genomic_DNA"/>
</dbReference>
<feature type="binding site" evidence="19">
    <location>
        <position position="301"/>
    </location>
    <ligand>
        <name>Mg(2+)</name>
        <dbReference type="ChEBI" id="CHEBI:18420"/>
        <label>2</label>
    </ligand>
</feature>
<dbReference type="AlphaFoldDB" id="A0A0E3AZ26"/>
<keyword evidence="5 19" id="KW-0055">Arginine biosynthesis</keyword>
<keyword evidence="14" id="KW-0464">Manganese</keyword>
<dbReference type="InterPro" id="IPR016185">
    <property type="entry name" value="PreATP-grasp_dom_sf"/>
</dbReference>
<dbReference type="PANTHER" id="PTHR11405">
    <property type="entry name" value="CARBAMOYLTRANSFERASE FAMILY MEMBER"/>
    <property type="match status" value="1"/>
</dbReference>
<dbReference type="SMART" id="SM00851">
    <property type="entry name" value="MGS"/>
    <property type="match status" value="1"/>
</dbReference>
<evidence type="ECO:0000256" key="10">
    <source>
        <dbReference type="ARBA" id="ARBA00022741"/>
    </source>
</evidence>
<feature type="binding site" evidence="19">
    <location>
        <position position="176"/>
    </location>
    <ligand>
        <name>ATP</name>
        <dbReference type="ChEBI" id="CHEBI:30616"/>
        <label>1</label>
    </ligand>
</feature>
<dbReference type="HAMAP" id="MF_01210_B">
    <property type="entry name" value="CPSase_L_chain_B"/>
    <property type="match status" value="1"/>
</dbReference>
<evidence type="ECO:0000256" key="9">
    <source>
        <dbReference type="ARBA" id="ARBA00022737"/>
    </source>
</evidence>
<feature type="binding site" evidence="19">
    <location>
        <position position="743"/>
    </location>
    <ligand>
        <name>ATP</name>
        <dbReference type="ChEBI" id="CHEBI:30616"/>
        <label>2</label>
    </ligand>
</feature>
<feature type="binding site" evidence="19">
    <location>
        <position position="869"/>
    </location>
    <ligand>
        <name>Mg(2+)</name>
        <dbReference type="ChEBI" id="CHEBI:18420"/>
        <label>3</label>
    </ligand>
</feature>
<feature type="binding site" evidence="19">
    <location>
        <position position="299"/>
    </location>
    <ligand>
        <name>ATP</name>
        <dbReference type="ChEBI" id="CHEBI:30616"/>
        <label>1</label>
    </ligand>
</feature>
<feature type="binding site" evidence="19">
    <location>
        <position position="215"/>
    </location>
    <ligand>
        <name>ATP</name>
        <dbReference type="ChEBI" id="CHEBI:30616"/>
        <label>1</label>
    </ligand>
</feature>
<dbReference type="PROSITE" id="PS50975">
    <property type="entry name" value="ATP_GRASP"/>
    <property type="match status" value="2"/>
</dbReference>
<feature type="binding site" evidence="19">
    <location>
        <position position="241"/>
    </location>
    <ligand>
        <name>ATP</name>
        <dbReference type="ChEBI" id="CHEBI:30616"/>
        <label>1</label>
    </ligand>
</feature>
<feature type="binding site" evidence="19">
    <location>
        <position position="242"/>
    </location>
    <ligand>
        <name>ATP</name>
        <dbReference type="ChEBI" id="CHEBI:30616"/>
        <label>1</label>
    </ligand>
</feature>
<keyword evidence="12" id="KW-0460">Magnesium</keyword>
<comment type="cofactor">
    <cofactor evidence="1">
        <name>Mn(2+)</name>
        <dbReference type="ChEBI" id="CHEBI:29035"/>
    </cofactor>
</comment>
<dbReference type="Gene3D" id="3.40.50.1380">
    <property type="entry name" value="Methylglyoxal synthase-like domain"/>
    <property type="match status" value="1"/>
</dbReference>
<feature type="binding site" evidence="19">
    <location>
        <position position="169"/>
    </location>
    <ligand>
        <name>ATP</name>
        <dbReference type="ChEBI" id="CHEBI:30616"/>
        <label>1</label>
    </ligand>
</feature>
<feature type="binding site" evidence="19">
    <location>
        <position position="784"/>
    </location>
    <ligand>
        <name>ATP</name>
        <dbReference type="ChEBI" id="CHEBI:30616"/>
        <label>2</label>
    </ligand>
</feature>
<evidence type="ECO:0000256" key="15">
    <source>
        <dbReference type="ARBA" id="ARBA00047359"/>
    </source>
</evidence>
<feature type="binding site" evidence="19">
    <location>
        <position position="857"/>
    </location>
    <ligand>
        <name>Mn(2+)</name>
        <dbReference type="ChEBI" id="CHEBI:29035"/>
        <label>3</label>
    </ligand>
</feature>
<evidence type="ECO:0000256" key="8">
    <source>
        <dbReference type="ARBA" id="ARBA00022723"/>
    </source>
</evidence>
<feature type="binding site" evidence="19">
    <location>
        <position position="871"/>
    </location>
    <ligand>
        <name>Mg(2+)</name>
        <dbReference type="ChEBI" id="CHEBI:18420"/>
        <label>4</label>
    </ligand>
</feature>
<dbReference type="GO" id="GO:0006526">
    <property type="term" value="P:L-arginine biosynthetic process"/>
    <property type="evidence" value="ECO:0007669"/>
    <property type="project" value="UniProtKB-UniRule"/>
</dbReference>
<evidence type="ECO:0000259" key="21">
    <source>
        <dbReference type="PROSITE" id="PS51855"/>
    </source>
</evidence>
<keyword evidence="9 19" id="KW-0677">Repeat</keyword>
<feature type="binding site" evidence="19">
    <location>
        <position position="175"/>
    </location>
    <ligand>
        <name>ATP</name>
        <dbReference type="ChEBI" id="CHEBI:30616"/>
        <label>1</label>
    </ligand>
</feature>
<evidence type="ECO:0000313" key="23">
    <source>
        <dbReference type="EMBL" id="ALO28562.1"/>
    </source>
</evidence>
<feature type="binding site" evidence="19">
    <location>
        <position position="869"/>
    </location>
    <ligand>
        <name>Mg(2+)</name>
        <dbReference type="ChEBI" id="CHEBI:18420"/>
        <label>4</label>
    </ligand>
</feature>
<comment type="cofactor">
    <cofactor evidence="19">
        <name>Mg(2+)</name>
        <dbReference type="ChEBI" id="CHEBI:18420"/>
    </cofactor>
    <cofactor evidence="19">
        <name>Mn(2+)</name>
        <dbReference type="ChEBI" id="CHEBI:29035"/>
    </cofactor>
    <text evidence="19">Binds 4 Mg(2+) or Mn(2+) ions per subunit.</text>
</comment>
<dbReference type="PROSITE" id="PS51257">
    <property type="entry name" value="PROKAR_LIPOPROTEIN"/>
    <property type="match status" value="1"/>
</dbReference>
<dbReference type="PROSITE" id="PS00866">
    <property type="entry name" value="CPSASE_1"/>
    <property type="match status" value="1"/>
</dbReference>
<dbReference type="Pfam" id="PF02142">
    <property type="entry name" value="MGS"/>
    <property type="match status" value="1"/>
</dbReference>
<dbReference type="FunFam" id="3.30.470.20:FF:000013">
    <property type="entry name" value="Carbamoyl-phosphate synthase large chain"/>
    <property type="match status" value="1"/>
</dbReference>
<feature type="binding site" evidence="19">
    <location>
        <position position="789"/>
    </location>
    <ligand>
        <name>ATP</name>
        <dbReference type="ChEBI" id="CHEBI:30616"/>
        <label>2</label>
    </ligand>
</feature>
<feature type="binding site" evidence="19">
    <location>
        <position position="869"/>
    </location>
    <ligand>
        <name>ATP</name>
        <dbReference type="ChEBI" id="CHEBI:30616"/>
        <label>2</label>
    </ligand>
</feature>
<feature type="binding site" evidence="19">
    <location>
        <position position="210"/>
    </location>
    <ligand>
        <name>ATP</name>
        <dbReference type="ChEBI" id="CHEBI:30616"/>
        <label>1</label>
    </ligand>
</feature>
<dbReference type="GO" id="GO:0006541">
    <property type="term" value="P:glutamine metabolic process"/>
    <property type="evidence" value="ECO:0007669"/>
    <property type="project" value="TreeGrafter"/>
</dbReference>
<keyword evidence="8" id="KW-0479">Metal-binding</keyword>
<feature type="binding site" evidence="19">
    <location>
        <position position="285"/>
    </location>
    <ligand>
        <name>ATP</name>
        <dbReference type="ChEBI" id="CHEBI:30616"/>
        <label>1</label>
    </ligand>
</feature>
<dbReference type="SUPFAM" id="SSF52440">
    <property type="entry name" value="PreATP-grasp domain"/>
    <property type="match status" value="2"/>
</dbReference>
<comment type="catalytic activity">
    <reaction evidence="15 19">
        <text>hydrogencarbonate + NH4(+) + 2 ATP = carbamoyl phosphate + 2 ADP + phosphate + 2 H(+)</text>
        <dbReference type="Rhea" id="RHEA:18029"/>
        <dbReference type="ChEBI" id="CHEBI:15378"/>
        <dbReference type="ChEBI" id="CHEBI:17544"/>
        <dbReference type="ChEBI" id="CHEBI:28938"/>
        <dbReference type="ChEBI" id="CHEBI:30616"/>
        <dbReference type="ChEBI" id="CHEBI:43474"/>
        <dbReference type="ChEBI" id="CHEBI:58228"/>
        <dbReference type="ChEBI" id="CHEBI:456216"/>
        <dbReference type="EC" id="6.3.4.16"/>
    </reaction>
</comment>
<dbReference type="GO" id="GO:0005524">
    <property type="term" value="F:ATP binding"/>
    <property type="evidence" value="ECO:0007669"/>
    <property type="project" value="UniProtKB-UniRule"/>
</dbReference>
<dbReference type="PATRIC" id="fig|280505.15.peg.2943"/>
<evidence type="ECO:0000256" key="4">
    <source>
        <dbReference type="ARBA" id="ARBA00009799"/>
    </source>
</evidence>
<dbReference type="Proteomes" id="UP000058857">
    <property type="component" value="Plasmid lbp1"/>
</dbReference>
<comment type="subunit">
    <text evidence="18 19">Composed of two chains; the small (or glutamine) chain promotes the hydrolysis of glutamine to ammonia, which is used by the large (or ammonia) chain to synthesize carbamoyl phosphate. Tetramer of heterodimers (alpha,beta)4.</text>
</comment>
<dbReference type="SMART" id="SM01096">
    <property type="entry name" value="CPSase_L_D3"/>
    <property type="match status" value="1"/>
</dbReference>
<dbReference type="GO" id="GO:0005737">
    <property type="term" value="C:cytoplasm"/>
    <property type="evidence" value="ECO:0007669"/>
    <property type="project" value="TreeGrafter"/>
</dbReference>
<feature type="domain" description="ATP-grasp" evidence="20">
    <location>
        <begin position="707"/>
        <end position="898"/>
    </location>
</feature>
<dbReference type="PANTHER" id="PTHR11405:SF53">
    <property type="entry name" value="CARBAMOYL-PHOSPHATE SYNTHASE [AMMONIA], MITOCHONDRIAL"/>
    <property type="match status" value="1"/>
</dbReference>
<keyword evidence="11 19" id="KW-0067">ATP-binding</keyword>
<feature type="binding site" evidence="19">
    <location>
        <position position="285"/>
    </location>
    <ligand>
        <name>Mn(2+)</name>
        <dbReference type="ChEBI" id="CHEBI:29035"/>
        <label>1</label>
    </ligand>
</feature>
<dbReference type="CDD" id="cd01424">
    <property type="entry name" value="MGS_CPS_II"/>
    <property type="match status" value="1"/>
</dbReference>
<feature type="binding site" evidence="19">
    <location>
        <position position="299"/>
    </location>
    <ligand>
        <name>Mn(2+)</name>
        <dbReference type="ChEBI" id="CHEBI:29035"/>
        <label>2</label>
    </ligand>
</feature>
<dbReference type="InterPro" id="IPR011607">
    <property type="entry name" value="MGS-like_dom"/>
</dbReference>
<dbReference type="Gene3D" id="3.40.50.20">
    <property type="match status" value="2"/>
</dbReference>
<dbReference type="FunFam" id="3.30.1490.20:FF:000001">
    <property type="entry name" value="Carbamoyl-phosphate synthase large chain"/>
    <property type="match status" value="1"/>
</dbReference>
<evidence type="ECO:0000256" key="2">
    <source>
        <dbReference type="ARBA" id="ARBA00004812"/>
    </source>
</evidence>
<reference evidence="22 24" key="1">
    <citation type="journal article" date="2015" name="PLoS Negl. Trop. Dis.">
        <title>Distribution of Plasmids in Distinct Leptospira Pathogenic Species.</title>
        <authorList>
            <person name="Wang Y."/>
            <person name="Zhuang X."/>
            <person name="Zhong Y."/>
            <person name="Zhang C."/>
            <person name="Zhang Y."/>
            <person name="Zeng L."/>
            <person name="Zhu Y."/>
            <person name="He P."/>
            <person name="Dong K."/>
            <person name="Pal U."/>
            <person name="Guo X."/>
            <person name="Qin J."/>
        </authorList>
    </citation>
    <scope>NUCLEOTIDE SEQUENCE [LARGE SCALE GENOMIC DNA]</scope>
    <source>
        <strain evidence="22 24">56604</strain>
        <plasmid evidence="23">lbp1</plasmid>
        <plasmid evidence="24">Plasmid lbp1</plasmid>
    </source>
</reference>
<evidence type="ECO:0000256" key="6">
    <source>
        <dbReference type="ARBA" id="ARBA00022598"/>
    </source>
</evidence>
<evidence type="ECO:0000256" key="12">
    <source>
        <dbReference type="ARBA" id="ARBA00022842"/>
    </source>
</evidence>
<evidence type="ECO:0000256" key="1">
    <source>
        <dbReference type="ARBA" id="ARBA00001936"/>
    </source>
</evidence>
<dbReference type="InterPro" id="IPR005483">
    <property type="entry name" value="CPSase_dom"/>
</dbReference>
<feature type="binding site" evidence="19">
    <location>
        <position position="816"/>
    </location>
    <ligand>
        <name>ATP</name>
        <dbReference type="ChEBI" id="CHEBI:30616"/>
        <label>2</label>
    </ligand>
</feature>
<comment type="caution">
    <text evidence="19">Lacks conserved residue(s) required for the propagation of feature annotation.</text>
</comment>
<dbReference type="InterPro" id="IPR036914">
    <property type="entry name" value="MGS-like_dom_sf"/>
</dbReference>
<feature type="binding site" evidence="19">
    <location>
        <position position="299"/>
    </location>
    <ligand>
        <name>Mg(2+)</name>
        <dbReference type="ChEBI" id="CHEBI:18420"/>
        <label>1</label>
    </ligand>
</feature>
<feature type="binding site" evidence="19">
    <location>
        <position position="857"/>
    </location>
    <ligand>
        <name>Mg(2+)</name>
        <dbReference type="ChEBI" id="CHEBI:18420"/>
        <label>3</label>
    </ligand>
</feature>
<dbReference type="Proteomes" id="UP000058857">
    <property type="component" value="Chromosome 1"/>
</dbReference>
<dbReference type="RefSeq" id="WP_004278443.1">
    <property type="nucleotide sequence ID" value="NZ_CP012029.1"/>
</dbReference>
<dbReference type="InterPro" id="IPR005479">
    <property type="entry name" value="CPAse_ATP-bd"/>
</dbReference>
<dbReference type="SUPFAM" id="SSF52335">
    <property type="entry name" value="Methylglyoxal synthase-like"/>
    <property type="match status" value="1"/>
</dbReference>
<dbReference type="NCBIfam" id="NF003671">
    <property type="entry name" value="PRK05294.1"/>
    <property type="match status" value="1"/>
</dbReference>
<dbReference type="InterPro" id="IPR006275">
    <property type="entry name" value="CPSase_lsu"/>
</dbReference>
<feature type="region of interest" description="Carboxyphosphate synthetic domain" evidence="19">
    <location>
        <begin position="1"/>
        <end position="402"/>
    </location>
</feature>
<comment type="similarity">
    <text evidence="4 19">Belongs to the CarB family.</text>
</comment>
<comment type="function">
    <text evidence="17 19">Large subunit of the glutamine-dependent carbamoyl phosphate synthetase (CPSase). CPSase catalyzes the formation of carbamoyl phosphate from the ammonia moiety of glutamine, carbonate, and phosphate donated by ATP, constituting the first step of 2 biosynthetic pathways, one leading to arginine and/or urea and the other to pyrimidine nucleotides. The large subunit (synthetase) binds the substrates ammonia (free or transferred from glutamine from the small subunit), hydrogencarbonate and ATP and carries out an ATP-coupled ligase reaction, activating hydrogencarbonate by forming carboxy phosphate which reacts with ammonia to form carbamoyl phosphate.</text>
</comment>
<evidence type="ECO:0000313" key="24">
    <source>
        <dbReference type="Proteomes" id="UP000058857"/>
    </source>
</evidence>
<dbReference type="NCBIfam" id="TIGR01369">
    <property type="entry name" value="CPSaseII_lrg"/>
    <property type="match status" value="1"/>
</dbReference>
<dbReference type="FunFam" id="1.10.1030.10:FF:000002">
    <property type="entry name" value="Carbamoyl-phosphate synthase large chain"/>
    <property type="match status" value="1"/>
</dbReference>
<feature type="region of interest" description="Allosteric domain" evidence="19">
    <location>
        <begin position="965"/>
        <end position="1106"/>
    </location>
</feature>
<name>A0A0E3AZ26_LEPBO</name>
<keyword evidence="10 19" id="KW-0547">Nucleotide-binding</keyword>
<feature type="binding site" evidence="19">
    <location>
        <position position="869"/>
    </location>
    <ligand>
        <name>Mn(2+)</name>
        <dbReference type="ChEBI" id="CHEBI:29035"/>
        <label>4</label>
    </ligand>
</feature>
<dbReference type="EC" id="6.3.5.5" evidence="19"/>
<organism evidence="22">
    <name type="scientific">Leptospira borgpetersenii serovar Ballum</name>
    <dbReference type="NCBI Taxonomy" id="280505"/>
    <lineage>
        <taxon>Bacteria</taxon>
        <taxon>Pseudomonadati</taxon>
        <taxon>Spirochaetota</taxon>
        <taxon>Spirochaetia</taxon>
        <taxon>Leptospirales</taxon>
        <taxon>Leptospiraceae</taxon>
        <taxon>Leptospira</taxon>
    </lineage>
</organism>
<dbReference type="PROSITE" id="PS51855">
    <property type="entry name" value="MGS"/>
    <property type="match status" value="1"/>
</dbReference>
<keyword evidence="6 19" id="KW-0436">Ligase</keyword>
<evidence type="ECO:0000313" key="22">
    <source>
        <dbReference type="EMBL" id="ALO27224.1"/>
    </source>
</evidence>
<feature type="domain" description="MGS-like" evidence="21">
    <location>
        <begin position="965"/>
        <end position="1106"/>
    </location>
</feature>
<dbReference type="Gene3D" id="1.10.1030.10">
    <property type="entry name" value="Carbamoyl-phosphate synthetase, large subunit oligomerisation domain"/>
    <property type="match status" value="1"/>
</dbReference>
<evidence type="ECO:0000256" key="3">
    <source>
        <dbReference type="ARBA" id="ARBA00005077"/>
    </source>
</evidence>
<dbReference type="PROSITE" id="PS00867">
    <property type="entry name" value="CPSASE_2"/>
    <property type="match status" value="2"/>
</dbReference>
<dbReference type="InterPro" id="IPR058047">
    <property type="entry name" value="CPSase_preATP-grasp"/>
</dbReference>
<feature type="binding site" evidence="19">
    <location>
        <position position="299"/>
    </location>
    <ligand>
        <name>Mg(2+)</name>
        <dbReference type="ChEBI" id="CHEBI:18420"/>
        <label>2</label>
    </ligand>
</feature>
<dbReference type="GO" id="GO:0044205">
    <property type="term" value="P:'de novo' UMP biosynthetic process"/>
    <property type="evidence" value="ECO:0007669"/>
    <property type="project" value="UniProtKB-UniRule"/>
</dbReference>
<evidence type="ECO:0000256" key="7">
    <source>
        <dbReference type="ARBA" id="ARBA00022605"/>
    </source>
</evidence>
<dbReference type="InterPro" id="IPR011761">
    <property type="entry name" value="ATP-grasp"/>
</dbReference>
<dbReference type="UniPathway" id="UPA00068">
    <property type="reaction ID" value="UER00171"/>
</dbReference>
<comment type="pathway">
    <text evidence="2 19">Pyrimidine metabolism; UMP biosynthesis via de novo pathway; (S)-dihydroorotate from bicarbonate: step 1/3.</text>
</comment>
<feature type="binding site" evidence="19">
    <location>
        <position position="857"/>
    </location>
    <ligand>
        <name>ATP</name>
        <dbReference type="ChEBI" id="CHEBI:30616"/>
        <label>2</label>
    </ligand>
</feature>
<evidence type="ECO:0000256" key="18">
    <source>
        <dbReference type="ARBA" id="ARBA00062056"/>
    </source>
</evidence>
<evidence type="ECO:0000256" key="14">
    <source>
        <dbReference type="ARBA" id="ARBA00023211"/>
    </source>
</evidence>
<feature type="binding site" evidence="19">
    <location>
        <position position="208"/>
    </location>
    <ligand>
        <name>ATP</name>
        <dbReference type="ChEBI" id="CHEBI:30616"/>
        <label>1</label>
    </ligand>
</feature>
<keyword evidence="23" id="KW-0614">Plasmid</keyword>
<feature type="binding site" evidence="19">
    <location>
        <position position="129"/>
    </location>
    <ligand>
        <name>ATP</name>
        <dbReference type="ChEBI" id="CHEBI:30616"/>
        <label>1</label>
    </ligand>
</feature>
<dbReference type="Pfam" id="PF25596">
    <property type="entry name" value="CPSase_L_D1"/>
    <property type="match status" value="2"/>
</dbReference>
<gene>
    <name evidence="19" type="primary">carB</name>
    <name evidence="22" type="ORF">LBBP_03015</name>
    <name evidence="23" type="ORF">LBBP_04461</name>
</gene>
<dbReference type="EC" id="6.3.4.16" evidence="19"/>
<keyword evidence="13 19" id="KW-0665">Pyrimidine biosynthesis</keyword>
<feature type="binding site" evidence="19">
    <location>
        <position position="817"/>
    </location>
    <ligand>
        <name>ATP</name>
        <dbReference type="ChEBI" id="CHEBI:30616"/>
        <label>2</label>
    </ligand>
</feature>
<dbReference type="EMBL" id="CP012031">
    <property type="protein sequence ID" value="ALO28562.1"/>
    <property type="molecule type" value="Genomic_DNA"/>
</dbReference>
<proteinExistence type="inferred from homology"/>
<evidence type="ECO:0000256" key="13">
    <source>
        <dbReference type="ARBA" id="ARBA00022975"/>
    </source>
</evidence>
<feature type="binding site" evidence="19">
    <location>
        <position position="301"/>
    </location>
    <ligand>
        <name>Mn(2+)</name>
        <dbReference type="ChEBI" id="CHEBI:29035"/>
        <label>2</label>
    </ligand>
</feature>
<protein>
    <recommendedName>
        <fullName evidence="19">Carbamoyl phosphate synthase large chain</fullName>
        <ecNumber evidence="19">6.3.4.16</ecNumber>
        <ecNumber evidence="19">6.3.5.5</ecNumber>
    </recommendedName>
    <alternativeName>
        <fullName evidence="19">Carbamoyl phosphate synthetase ammonia chain</fullName>
    </alternativeName>
</protein>
<evidence type="ECO:0000256" key="16">
    <source>
        <dbReference type="ARBA" id="ARBA00048816"/>
    </source>
</evidence>
<feature type="binding site" evidence="19">
    <location>
        <position position="815"/>
    </location>
    <ligand>
        <name>ATP</name>
        <dbReference type="ChEBI" id="CHEBI:30616"/>
        <label>2</label>
    </ligand>
</feature>
<dbReference type="UniPathway" id="UPA00070">
    <property type="reaction ID" value="UER00115"/>
</dbReference>
<evidence type="ECO:0000256" key="5">
    <source>
        <dbReference type="ARBA" id="ARBA00022571"/>
    </source>
</evidence>
<evidence type="ECO:0000256" key="17">
    <source>
        <dbReference type="ARBA" id="ARBA00057223"/>
    </source>
</evidence>
<dbReference type="FunFam" id="3.30.470.20:FF:000007">
    <property type="entry name" value="Carbamoyl-phosphate synthase large chain"/>
    <property type="match status" value="1"/>
</dbReference>
<dbReference type="GO" id="GO:0004088">
    <property type="term" value="F:carbamoyl-phosphate synthase (glutamine-hydrolyzing) activity"/>
    <property type="evidence" value="ECO:0007669"/>
    <property type="project" value="UniProtKB-UniRule"/>
</dbReference>
<evidence type="ECO:0000256" key="11">
    <source>
        <dbReference type="ARBA" id="ARBA00022840"/>
    </source>
</evidence>
<dbReference type="HAMAP" id="MF_01210_A">
    <property type="entry name" value="CPSase_L_chain_A"/>
    <property type="match status" value="1"/>
</dbReference>
<dbReference type="InterPro" id="IPR005480">
    <property type="entry name" value="CPSase_lsu_oligo"/>
</dbReference>
<dbReference type="FunFam" id="3.40.50.20:FF:000003">
    <property type="entry name" value="Carbamoyl-phosphate synthase large chain"/>
    <property type="match status" value="1"/>
</dbReference>
<dbReference type="SUPFAM" id="SSF56059">
    <property type="entry name" value="Glutathione synthetase ATP-binding domain-like"/>
    <property type="match status" value="2"/>
</dbReference>